<evidence type="ECO:0000313" key="2">
    <source>
        <dbReference type="Proteomes" id="UP000198415"/>
    </source>
</evidence>
<proteinExistence type="predicted"/>
<dbReference type="Proteomes" id="UP000198415">
    <property type="component" value="Unassembled WGS sequence"/>
</dbReference>
<sequence length="127" mass="13261">MFRPGLDGDDKLRVYISEADNWISVCRSGTEGVGMTFGTVMEAGPADRIRLFGERDAVVKANVLFGHLPTGATAVKARLASGRVVTGTDDGEVFAVWAPDDSVKSAQLTAYGPGNSIIAKATASDGL</sequence>
<protein>
    <submittedName>
        <fullName evidence="1">Uncharacterized protein</fullName>
    </submittedName>
</protein>
<gene>
    <name evidence="1" type="ORF">SAMN06264365_14816</name>
</gene>
<accession>A0A239KDU6</accession>
<dbReference type="EMBL" id="FZNR01000048">
    <property type="protein sequence ID" value="SNT16527.1"/>
    <property type="molecule type" value="Genomic_DNA"/>
</dbReference>
<dbReference type="AlphaFoldDB" id="A0A239KDU6"/>
<dbReference type="OrthoDB" id="3393346at2"/>
<organism evidence="1 2">
    <name type="scientific">Actinoplanes regularis</name>
    <dbReference type="NCBI Taxonomy" id="52697"/>
    <lineage>
        <taxon>Bacteria</taxon>
        <taxon>Bacillati</taxon>
        <taxon>Actinomycetota</taxon>
        <taxon>Actinomycetes</taxon>
        <taxon>Micromonosporales</taxon>
        <taxon>Micromonosporaceae</taxon>
        <taxon>Actinoplanes</taxon>
    </lineage>
</organism>
<keyword evidence="2" id="KW-1185">Reference proteome</keyword>
<dbReference type="RefSeq" id="WP_089299323.1">
    <property type="nucleotide sequence ID" value="NZ_BOMU01000099.1"/>
</dbReference>
<reference evidence="1 2" key="1">
    <citation type="submission" date="2017-06" db="EMBL/GenBank/DDBJ databases">
        <authorList>
            <person name="Kim H.J."/>
            <person name="Triplett B.A."/>
        </authorList>
    </citation>
    <scope>NUCLEOTIDE SEQUENCE [LARGE SCALE GENOMIC DNA]</scope>
    <source>
        <strain evidence="1 2">DSM 43151</strain>
    </source>
</reference>
<evidence type="ECO:0000313" key="1">
    <source>
        <dbReference type="EMBL" id="SNT16527.1"/>
    </source>
</evidence>
<name>A0A239KDU6_9ACTN</name>